<evidence type="ECO:0000313" key="3">
    <source>
        <dbReference type="RefSeq" id="XP_025062474.1"/>
    </source>
</evidence>
<sequence length="246" mass="28024">MRKRRTFADKELECIMLERELGQRELEDPAGMHNLQRPKEDCLPVTETNLGRTGHSQPCDTYFNHDFLNVCFPLIHSSTTVLEYGHCHCQTQGFFPLNVITFASSQIKSSSVQKTALARNAVKWAETFKEGACEWRELTQAGVFSTEHSTFQRELRSEAEKTQARSEKVKEHCVSSRNQDSRSQGFIVQNVHSVGEKQNMNQPVKNKHGVAKETVRYLARLSRECASETKIQKQSLSFSVESLLKG</sequence>
<keyword evidence="2" id="KW-1185">Reference proteome</keyword>
<feature type="compositionally biased region" description="Basic and acidic residues" evidence="1">
    <location>
        <begin position="161"/>
        <end position="174"/>
    </location>
</feature>
<dbReference type="InParanoid" id="A0A3Q0GRR4"/>
<dbReference type="KEGG" id="asn:112550633"/>
<dbReference type="RefSeq" id="XP_025062474.1">
    <property type="nucleotide sequence ID" value="XM_025206689.1"/>
</dbReference>
<evidence type="ECO:0000256" key="1">
    <source>
        <dbReference type="SAM" id="MobiDB-lite"/>
    </source>
</evidence>
<dbReference type="AlphaFoldDB" id="A0A3Q0GRR4"/>
<dbReference type="GeneID" id="112550633"/>
<feature type="region of interest" description="Disordered" evidence="1">
    <location>
        <begin position="161"/>
        <end position="181"/>
    </location>
</feature>
<accession>A0A3Q0GRR4</accession>
<protein>
    <submittedName>
        <fullName evidence="3">Uncharacterized protein LOC112550633</fullName>
    </submittedName>
</protein>
<evidence type="ECO:0000313" key="2">
    <source>
        <dbReference type="Proteomes" id="UP000189705"/>
    </source>
</evidence>
<gene>
    <name evidence="3" type="primary">LOC112550633</name>
</gene>
<name>A0A3Q0GRR4_ALLSI</name>
<organism evidence="2 3">
    <name type="scientific">Alligator sinensis</name>
    <name type="common">Chinese alligator</name>
    <dbReference type="NCBI Taxonomy" id="38654"/>
    <lineage>
        <taxon>Eukaryota</taxon>
        <taxon>Metazoa</taxon>
        <taxon>Chordata</taxon>
        <taxon>Craniata</taxon>
        <taxon>Vertebrata</taxon>
        <taxon>Euteleostomi</taxon>
        <taxon>Archelosauria</taxon>
        <taxon>Archosauria</taxon>
        <taxon>Crocodylia</taxon>
        <taxon>Alligatoridae</taxon>
        <taxon>Alligatorinae</taxon>
        <taxon>Alligator</taxon>
    </lineage>
</organism>
<reference evidence="3" key="1">
    <citation type="submission" date="2025-08" db="UniProtKB">
        <authorList>
            <consortium name="RefSeq"/>
        </authorList>
    </citation>
    <scope>IDENTIFICATION</scope>
</reference>
<dbReference type="STRING" id="38654.A0A3Q0GRR4"/>
<proteinExistence type="predicted"/>
<dbReference type="Proteomes" id="UP000189705">
    <property type="component" value="Unplaced"/>
</dbReference>